<evidence type="ECO:0000256" key="2">
    <source>
        <dbReference type="ARBA" id="ARBA00022729"/>
    </source>
</evidence>
<evidence type="ECO:0000256" key="3">
    <source>
        <dbReference type="SAM" id="MobiDB-lite"/>
    </source>
</evidence>
<sequence>MSIVAVGAAMLIANAYQPLVIVGIDPAPPPIAPLPIAAPPREAQASAAAEGMAAEVEPQTAPGERAAAAVPRPPITIPAPTPPSAPATMDADPPITIQPPTPPPVPLTMYADPPAQQALAPVSDGEPSMIQGAQADIVVVGRAGHPPGDPLEAINEQSFALTQKADTAVVGPISRVYRSIAPQPLRDGLRNVFRNLHEPDNFLNFVLQHKIGKAAETVARFAINSTLGVLGLFDIARRKPFKLKPRTNSLSNTLGFYGVGPGPFFFLPLIGPTTLRDALGNAVDGLVLPTAVGKPFTGTTYTVPSSAFRSLDHRVRIDDKLKDIKAAPNPYAAARTYYLARRQAEIDQLRGRNTPKADGNTLPGGTPPPATDSEGGGTPP</sequence>
<evidence type="ECO:0000313" key="5">
    <source>
        <dbReference type="Proteomes" id="UP000318413"/>
    </source>
</evidence>
<dbReference type="Proteomes" id="UP000318413">
    <property type="component" value="Unassembled WGS sequence"/>
</dbReference>
<keyword evidence="4" id="KW-0449">Lipoprotein</keyword>
<dbReference type="RefSeq" id="WP_140869110.1">
    <property type="nucleotide sequence ID" value="NZ_RCZK01000003.1"/>
</dbReference>
<dbReference type="InterPro" id="IPR007428">
    <property type="entry name" value="MlaA"/>
</dbReference>
<organism evidence="4 5">
    <name type="scientific">Sphingomonas oligophenolica</name>
    <dbReference type="NCBI Taxonomy" id="301154"/>
    <lineage>
        <taxon>Bacteria</taxon>
        <taxon>Pseudomonadati</taxon>
        <taxon>Pseudomonadota</taxon>
        <taxon>Alphaproteobacteria</taxon>
        <taxon>Sphingomonadales</taxon>
        <taxon>Sphingomonadaceae</taxon>
        <taxon>Sphingomonas</taxon>
    </lineage>
</organism>
<dbReference type="GO" id="GO:0016020">
    <property type="term" value="C:membrane"/>
    <property type="evidence" value="ECO:0007669"/>
    <property type="project" value="InterPro"/>
</dbReference>
<dbReference type="AlphaFoldDB" id="A0A502CPF8"/>
<keyword evidence="5" id="KW-1185">Reference proteome</keyword>
<dbReference type="Pfam" id="PF04333">
    <property type="entry name" value="MlaA"/>
    <property type="match status" value="1"/>
</dbReference>
<comment type="caution">
    <text evidence="4">The sequence shown here is derived from an EMBL/GenBank/DDBJ whole genome shotgun (WGS) entry which is preliminary data.</text>
</comment>
<dbReference type="GO" id="GO:0120010">
    <property type="term" value="P:intermembrane phospholipid transfer"/>
    <property type="evidence" value="ECO:0007669"/>
    <property type="project" value="TreeGrafter"/>
</dbReference>
<gene>
    <name evidence="4" type="ORF">EAH84_05795</name>
</gene>
<accession>A0A502CPF8</accession>
<feature type="region of interest" description="Disordered" evidence="3">
    <location>
        <begin position="46"/>
        <end position="102"/>
    </location>
</feature>
<evidence type="ECO:0000313" key="4">
    <source>
        <dbReference type="EMBL" id="TPG13686.1"/>
    </source>
</evidence>
<feature type="region of interest" description="Disordered" evidence="3">
    <location>
        <begin position="347"/>
        <end position="380"/>
    </location>
</feature>
<dbReference type="PANTHER" id="PTHR30035:SF3">
    <property type="entry name" value="INTERMEMBRANE PHOSPHOLIPID TRANSPORT SYSTEM LIPOPROTEIN MLAA"/>
    <property type="match status" value="1"/>
</dbReference>
<keyword evidence="2" id="KW-0732">Signal</keyword>
<feature type="compositionally biased region" description="Low complexity" evidence="3">
    <location>
        <begin position="46"/>
        <end position="70"/>
    </location>
</feature>
<evidence type="ECO:0000256" key="1">
    <source>
        <dbReference type="ARBA" id="ARBA00010634"/>
    </source>
</evidence>
<dbReference type="EMBL" id="RCZK01000003">
    <property type="protein sequence ID" value="TPG13686.1"/>
    <property type="molecule type" value="Genomic_DNA"/>
</dbReference>
<feature type="compositionally biased region" description="Low complexity" evidence="3">
    <location>
        <begin position="86"/>
        <end position="95"/>
    </location>
</feature>
<dbReference type="OrthoDB" id="9785326at2"/>
<feature type="compositionally biased region" description="Pro residues" evidence="3">
    <location>
        <begin position="71"/>
        <end position="85"/>
    </location>
</feature>
<name>A0A502CPF8_9SPHN</name>
<proteinExistence type="inferred from homology"/>
<dbReference type="PRINTS" id="PR01805">
    <property type="entry name" value="VACJLIPOPROT"/>
</dbReference>
<dbReference type="PANTHER" id="PTHR30035">
    <property type="entry name" value="LIPOPROTEIN VACJ-RELATED"/>
    <property type="match status" value="1"/>
</dbReference>
<reference evidence="4 5" key="1">
    <citation type="journal article" date="2019" name="Environ. Microbiol.">
        <title>Species interactions and distinct microbial communities in high Arctic permafrost affected cryosols are associated with the CH4 and CO2 gas fluxes.</title>
        <authorList>
            <person name="Altshuler I."/>
            <person name="Hamel J."/>
            <person name="Turney S."/>
            <person name="Magnuson E."/>
            <person name="Levesque R."/>
            <person name="Greer C."/>
            <person name="Whyte L.G."/>
        </authorList>
    </citation>
    <scope>NUCLEOTIDE SEQUENCE [LARGE SCALE GENOMIC DNA]</scope>
    <source>
        <strain evidence="4 5">S5.1</strain>
    </source>
</reference>
<protein>
    <submittedName>
        <fullName evidence="4">VacJ family lipoprotein</fullName>
    </submittedName>
</protein>
<comment type="similarity">
    <text evidence="1">Belongs to the MlaA family.</text>
</comment>